<dbReference type="InterPro" id="IPR013604">
    <property type="entry name" value="7TM_chemorcpt"/>
</dbReference>
<feature type="transmembrane region" description="Helical" evidence="8">
    <location>
        <begin position="396"/>
        <end position="416"/>
    </location>
</feature>
<comment type="subcellular location">
    <subcellularLocation>
        <location evidence="1">Cell membrane</location>
        <topology evidence="1">Multi-pass membrane protein</topology>
    </subcellularLocation>
</comment>
<keyword evidence="7" id="KW-0807">Transducer</keyword>
<keyword evidence="5 8" id="KW-0472">Membrane</keyword>
<proteinExistence type="predicted"/>
<accession>A0A226DJ53</accession>
<evidence type="ECO:0000313" key="9">
    <source>
        <dbReference type="EMBL" id="OXA44717.1"/>
    </source>
</evidence>
<feature type="transmembrane region" description="Helical" evidence="8">
    <location>
        <begin position="163"/>
        <end position="184"/>
    </location>
</feature>
<evidence type="ECO:0008006" key="11">
    <source>
        <dbReference type="Google" id="ProtNLM"/>
    </source>
</evidence>
<sequence>MQIRPHLIIPPAPTKSLLHGAKLPFRIQQFAGFLPLSITTPGSRKPLSLDCPPWYKSPSTLLPIFYTLLTLSPMTNSQDPDHYEQITAEYVSKGRNTFSAVTSCWGFCSIICPLLIRLYLVTSRKRVATFWQKFTAIVTILEANFAHEEGTLKTFLRKISVKCVVHISLQVTMSSFSTGVYLYFTNVVNSDFNIIGFMRDLSFSWLDFLTNFCLHGVIYFVMSYELCVTRLLNVLRDELNRKWLTNLGKVRSMVEFYYRLDNNVQEFNSLFGRVLNIYVVYTLGNLLYSIYFVVISFSTKDTFSGGFNLVKLALSTTYFYCLVNSSSELEEKSRMFAKRVKFIDYDDHDESRMTWVAEKIAIYKLSQSTNNQKHEFKEFPSLDPIIIANSMLDLNLRLLISMIAAITTYVVIIYQFQSVDSS</sequence>
<evidence type="ECO:0000256" key="4">
    <source>
        <dbReference type="ARBA" id="ARBA00022989"/>
    </source>
</evidence>
<comment type="caution">
    <text evidence="9">The sequence shown here is derived from an EMBL/GenBank/DDBJ whole genome shotgun (WGS) entry which is preliminary data.</text>
</comment>
<evidence type="ECO:0000256" key="3">
    <source>
        <dbReference type="ARBA" id="ARBA00022692"/>
    </source>
</evidence>
<dbReference type="GO" id="GO:0030425">
    <property type="term" value="C:dendrite"/>
    <property type="evidence" value="ECO:0007669"/>
    <property type="project" value="TreeGrafter"/>
</dbReference>
<feature type="transmembrane region" description="Helical" evidence="8">
    <location>
        <begin position="204"/>
        <end position="222"/>
    </location>
</feature>
<dbReference type="EMBL" id="LNIX01000019">
    <property type="protein sequence ID" value="OXA44717.1"/>
    <property type="molecule type" value="Genomic_DNA"/>
</dbReference>
<keyword evidence="3 8" id="KW-0812">Transmembrane</keyword>
<gene>
    <name evidence="9" type="ORF">Fcan01_20606</name>
</gene>
<dbReference type="Proteomes" id="UP000198287">
    <property type="component" value="Unassembled WGS sequence"/>
</dbReference>
<dbReference type="GO" id="GO:0005886">
    <property type="term" value="C:plasma membrane"/>
    <property type="evidence" value="ECO:0007669"/>
    <property type="project" value="UniProtKB-SubCell"/>
</dbReference>
<dbReference type="PANTHER" id="PTHR21143:SF131">
    <property type="entry name" value="GUSTATORY AND ODORANT RECEPTOR 63A-RELATED"/>
    <property type="match status" value="1"/>
</dbReference>
<keyword evidence="10" id="KW-1185">Reference proteome</keyword>
<dbReference type="GO" id="GO:0030424">
    <property type="term" value="C:axon"/>
    <property type="evidence" value="ECO:0007669"/>
    <property type="project" value="TreeGrafter"/>
</dbReference>
<dbReference type="GO" id="GO:0033041">
    <property type="term" value="F:sweet taste receptor activity"/>
    <property type="evidence" value="ECO:0007669"/>
    <property type="project" value="TreeGrafter"/>
</dbReference>
<evidence type="ECO:0000256" key="8">
    <source>
        <dbReference type="SAM" id="Phobius"/>
    </source>
</evidence>
<evidence type="ECO:0000256" key="7">
    <source>
        <dbReference type="ARBA" id="ARBA00023224"/>
    </source>
</evidence>
<reference evidence="9 10" key="1">
    <citation type="submission" date="2015-12" db="EMBL/GenBank/DDBJ databases">
        <title>The genome of Folsomia candida.</title>
        <authorList>
            <person name="Faddeeva A."/>
            <person name="Derks M.F."/>
            <person name="Anvar Y."/>
            <person name="Smit S."/>
            <person name="Van Straalen N."/>
            <person name="Roelofs D."/>
        </authorList>
    </citation>
    <scope>NUCLEOTIDE SEQUENCE [LARGE SCALE GENOMIC DNA]</scope>
    <source>
        <strain evidence="9 10">VU population</strain>
        <tissue evidence="9">Whole body</tissue>
    </source>
</reference>
<keyword evidence="6" id="KW-0675">Receptor</keyword>
<protein>
    <recommendedName>
        <fullName evidence="11">Gustatory receptor</fullName>
    </recommendedName>
</protein>
<organism evidence="9 10">
    <name type="scientific">Folsomia candida</name>
    <name type="common">Springtail</name>
    <dbReference type="NCBI Taxonomy" id="158441"/>
    <lineage>
        <taxon>Eukaryota</taxon>
        <taxon>Metazoa</taxon>
        <taxon>Ecdysozoa</taxon>
        <taxon>Arthropoda</taxon>
        <taxon>Hexapoda</taxon>
        <taxon>Collembola</taxon>
        <taxon>Entomobryomorpha</taxon>
        <taxon>Isotomoidea</taxon>
        <taxon>Isotomidae</taxon>
        <taxon>Proisotominae</taxon>
        <taxon>Folsomia</taxon>
    </lineage>
</organism>
<feature type="transmembrane region" description="Helical" evidence="8">
    <location>
        <begin position="98"/>
        <end position="120"/>
    </location>
</feature>
<feature type="transmembrane region" description="Helical" evidence="8">
    <location>
        <begin position="275"/>
        <end position="297"/>
    </location>
</feature>
<keyword evidence="2" id="KW-1003">Cell membrane</keyword>
<evidence type="ECO:0000256" key="6">
    <source>
        <dbReference type="ARBA" id="ARBA00023170"/>
    </source>
</evidence>
<dbReference type="GO" id="GO:0007165">
    <property type="term" value="P:signal transduction"/>
    <property type="evidence" value="ECO:0007669"/>
    <property type="project" value="UniProtKB-KW"/>
</dbReference>
<name>A0A226DJ53_FOLCA</name>
<keyword evidence="4 8" id="KW-1133">Transmembrane helix</keyword>
<dbReference type="AlphaFoldDB" id="A0A226DJ53"/>
<dbReference type="PANTHER" id="PTHR21143">
    <property type="entry name" value="INVERTEBRATE GUSTATORY RECEPTOR"/>
    <property type="match status" value="1"/>
</dbReference>
<dbReference type="GO" id="GO:0043025">
    <property type="term" value="C:neuronal cell body"/>
    <property type="evidence" value="ECO:0007669"/>
    <property type="project" value="TreeGrafter"/>
</dbReference>
<evidence type="ECO:0000256" key="1">
    <source>
        <dbReference type="ARBA" id="ARBA00004651"/>
    </source>
</evidence>
<feature type="transmembrane region" description="Helical" evidence="8">
    <location>
        <begin position="303"/>
        <end position="323"/>
    </location>
</feature>
<evidence type="ECO:0000256" key="5">
    <source>
        <dbReference type="ARBA" id="ARBA00023136"/>
    </source>
</evidence>
<evidence type="ECO:0000256" key="2">
    <source>
        <dbReference type="ARBA" id="ARBA00022475"/>
    </source>
</evidence>
<dbReference type="Pfam" id="PF08395">
    <property type="entry name" value="7tm_7"/>
    <property type="match status" value="1"/>
</dbReference>
<evidence type="ECO:0000313" key="10">
    <source>
        <dbReference type="Proteomes" id="UP000198287"/>
    </source>
</evidence>